<gene>
    <name evidence="22" type="ORF">VP01_115g4</name>
</gene>
<evidence type="ECO:0000313" key="22">
    <source>
        <dbReference type="EMBL" id="KNZ63317.1"/>
    </source>
</evidence>
<evidence type="ECO:0000256" key="11">
    <source>
        <dbReference type="ARBA" id="ARBA00022917"/>
    </source>
</evidence>
<dbReference type="AlphaFoldDB" id="A0A0L6VRP5"/>
<feature type="domain" description="Ubiquinol-cytochrome C reductase hinge" evidence="20">
    <location>
        <begin position="79"/>
        <end position="138"/>
    </location>
</feature>
<evidence type="ECO:0000256" key="6">
    <source>
        <dbReference type="ARBA" id="ARBA00022598"/>
    </source>
</evidence>
<proteinExistence type="inferred from homology"/>
<dbReference type="CDD" id="cd07960">
    <property type="entry name" value="Anticodon_Ia_Ile_BEm"/>
    <property type="match status" value="1"/>
</dbReference>
<dbReference type="Pfam" id="PF08264">
    <property type="entry name" value="Anticodon_1"/>
    <property type="match status" value="1"/>
</dbReference>
<keyword evidence="12" id="KW-0249">Electron transport</keyword>
<dbReference type="STRING" id="27349.A0A0L6VRP5"/>
<dbReference type="InterPro" id="IPR002301">
    <property type="entry name" value="Ile-tRNA-ligase"/>
</dbReference>
<dbReference type="Gene3D" id="1.10.10.830">
    <property type="entry name" value="Ile-tRNA synthetase CP2 domain-like"/>
    <property type="match status" value="1"/>
</dbReference>
<dbReference type="EMBL" id="LAVV01001777">
    <property type="protein sequence ID" value="KNZ63317.1"/>
    <property type="molecule type" value="Genomic_DNA"/>
</dbReference>
<dbReference type="InterPro" id="IPR009080">
    <property type="entry name" value="tRNAsynth_Ia_anticodon-bd"/>
</dbReference>
<dbReference type="PANTHER" id="PTHR42765">
    <property type="entry name" value="SOLEUCYL-TRNA SYNTHETASE"/>
    <property type="match status" value="1"/>
</dbReference>
<evidence type="ECO:0000256" key="12">
    <source>
        <dbReference type="ARBA" id="ARBA00022982"/>
    </source>
</evidence>
<keyword evidence="13" id="KW-0496">Mitochondrion</keyword>
<dbReference type="GO" id="GO:0032543">
    <property type="term" value="P:mitochondrial translation"/>
    <property type="evidence" value="ECO:0007669"/>
    <property type="project" value="TreeGrafter"/>
</dbReference>
<dbReference type="Proteomes" id="UP000037035">
    <property type="component" value="Unassembled WGS sequence"/>
</dbReference>
<comment type="similarity">
    <text evidence="3">Belongs to the UQCRH/QCR6 family.</text>
</comment>
<evidence type="ECO:0000259" key="20">
    <source>
        <dbReference type="Pfam" id="PF02320"/>
    </source>
</evidence>
<evidence type="ECO:0000256" key="8">
    <source>
        <dbReference type="ARBA" id="ARBA00022741"/>
    </source>
</evidence>
<dbReference type="InterPro" id="IPR033708">
    <property type="entry name" value="Anticodon_Ile_BEm"/>
</dbReference>
<dbReference type="EC" id="6.1.1.5" evidence="4"/>
<evidence type="ECO:0000256" key="17">
    <source>
        <dbReference type="RuleBase" id="RU363035"/>
    </source>
</evidence>
<dbReference type="GO" id="GO:0006428">
    <property type="term" value="P:isoleucyl-tRNA aminoacylation"/>
    <property type="evidence" value="ECO:0007669"/>
    <property type="project" value="InterPro"/>
</dbReference>
<feature type="domain" description="Aminoacyl-tRNA synthetase class Ia" evidence="19">
    <location>
        <begin position="344"/>
        <end position="854"/>
    </location>
</feature>
<evidence type="ECO:0000259" key="21">
    <source>
        <dbReference type="Pfam" id="PF08264"/>
    </source>
</evidence>
<keyword evidence="7" id="KW-0679">Respiratory chain</keyword>
<evidence type="ECO:0000256" key="2">
    <source>
        <dbReference type="ARBA" id="ARBA00005594"/>
    </source>
</evidence>
<dbReference type="OrthoDB" id="10264412at2759"/>
<dbReference type="InterPro" id="IPR023184">
    <property type="entry name" value="Ubol_cytC_Rdtase_hinge_dom"/>
</dbReference>
<evidence type="ECO:0000259" key="19">
    <source>
        <dbReference type="Pfam" id="PF00133"/>
    </source>
</evidence>
<dbReference type="InterPro" id="IPR001412">
    <property type="entry name" value="aa-tRNA-synth_I_CS"/>
</dbReference>
<dbReference type="GO" id="GO:0004822">
    <property type="term" value="F:isoleucine-tRNA ligase activity"/>
    <property type="evidence" value="ECO:0007669"/>
    <property type="project" value="UniProtKB-EC"/>
</dbReference>
<keyword evidence="11 17" id="KW-0648">Protein biosynthesis</keyword>
<keyword evidence="15 17" id="KW-0030">Aminoacyl-tRNA synthetase</keyword>
<dbReference type="SUPFAM" id="SSF50677">
    <property type="entry name" value="ValRS/IleRS/LeuRS editing domain"/>
    <property type="match status" value="1"/>
</dbReference>
<dbReference type="GO" id="GO:0002161">
    <property type="term" value="F:aminoacyl-tRNA deacylase activity"/>
    <property type="evidence" value="ECO:0007669"/>
    <property type="project" value="InterPro"/>
</dbReference>
<keyword evidence="6 17" id="KW-0436">Ligase</keyword>
<dbReference type="InterPro" id="IPR014729">
    <property type="entry name" value="Rossmann-like_a/b/a_fold"/>
</dbReference>
<name>A0A0L6VRP5_9BASI</name>
<dbReference type="SUPFAM" id="SSF52374">
    <property type="entry name" value="Nucleotidylyl transferase"/>
    <property type="match status" value="1"/>
</dbReference>
<accession>A0A0L6VRP5</accession>
<feature type="domain" description="Aminoacyl-tRNA synthetase class Ia" evidence="19">
    <location>
        <begin position="198"/>
        <end position="317"/>
    </location>
</feature>
<keyword evidence="14" id="KW-0472">Membrane</keyword>
<dbReference type="GO" id="GO:0005524">
    <property type="term" value="F:ATP binding"/>
    <property type="evidence" value="ECO:0007669"/>
    <property type="project" value="UniProtKB-KW"/>
</dbReference>
<evidence type="ECO:0000256" key="13">
    <source>
        <dbReference type="ARBA" id="ARBA00023128"/>
    </source>
</evidence>
<dbReference type="PANTHER" id="PTHR42765:SF1">
    <property type="entry name" value="ISOLEUCINE--TRNA LIGASE, MITOCHONDRIAL"/>
    <property type="match status" value="1"/>
</dbReference>
<dbReference type="GO" id="GO:0005743">
    <property type="term" value="C:mitochondrial inner membrane"/>
    <property type="evidence" value="ECO:0007669"/>
    <property type="project" value="UniProtKB-SubCell"/>
</dbReference>
<dbReference type="InterPro" id="IPR013155">
    <property type="entry name" value="M/V/L/I-tRNA-synth_anticd-bd"/>
</dbReference>
<dbReference type="Gene3D" id="1.10.287.20">
    <property type="entry name" value="Ubiquinol-cytochrome C reductase hinge domain"/>
    <property type="match status" value="1"/>
</dbReference>
<keyword evidence="9" id="KW-0999">Mitochondrion inner membrane</keyword>
<dbReference type="InterPro" id="IPR002300">
    <property type="entry name" value="aa-tRNA-synth_Ia"/>
</dbReference>
<reference evidence="22 23" key="1">
    <citation type="submission" date="2015-08" db="EMBL/GenBank/DDBJ databases">
        <title>Next Generation Sequencing and Analysis of the Genome of Puccinia sorghi L Schw, the Causal Agent of Maize Common Rust.</title>
        <authorList>
            <person name="Rochi L."/>
            <person name="Burguener G."/>
            <person name="Darino M."/>
            <person name="Turjanski A."/>
            <person name="Kreff E."/>
            <person name="Dieguez M.J."/>
            <person name="Sacco F."/>
        </authorList>
    </citation>
    <scope>NUCLEOTIDE SEQUENCE [LARGE SCALE GENOMIC DNA]</scope>
    <source>
        <strain evidence="22 23">RO10H11247</strain>
    </source>
</reference>
<evidence type="ECO:0000256" key="16">
    <source>
        <dbReference type="ARBA" id="ARBA00032665"/>
    </source>
</evidence>
<keyword evidence="10 17" id="KW-0067">ATP-binding</keyword>
<evidence type="ECO:0000256" key="4">
    <source>
        <dbReference type="ARBA" id="ARBA00013165"/>
    </source>
</evidence>
<evidence type="ECO:0000256" key="5">
    <source>
        <dbReference type="ARBA" id="ARBA00022448"/>
    </source>
</evidence>
<protein>
    <recommendedName>
        <fullName evidence="4">isoleucine--tRNA ligase</fullName>
        <ecNumber evidence="4">6.1.1.5</ecNumber>
    </recommendedName>
    <alternativeName>
        <fullName evidence="16">Isoleucyl-tRNA synthetase</fullName>
    </alternativeName>
</protein>
<evidence type="ECO:0000256" key="18">
    <source>
        <dbReference type="SAM" id="MobiDB-lite"/>
    </source>
</evidence>
<dbReference type="Gene3D" id="1.10.730.20">
    <property type="match status" value="1"/>
</dbReference>
<evidence type="ECO:0000256" key="1">
    <source>
        <dbReference type="ARBA" id="ARBA00004273"/>
    </source>
</evidence>
<dbReference type="InterPro" id="IPR009008">
    <property type="entry name" value="Val/Leu/Ile-tRNA-synth_edit"/>
</dbReference>
<dbReference type="Gene3D" id="3.90.740.10">
    <property type="entry name" value="Valyl/Leucyl/Isoleucyl-tRNA synthetase, editing domain"/>
    <property type="match status" value="1"/>
</dbReference>
<dbReference type="SUPFAM" id="SSF81531">
    <property type="entry name" value="Non-heme 11 kDa protein of cytochrome bc1 complex (Ubiquinol-cytochrome c reductase)"/>
    <property type="match status" value="1"/>
</dbReference>
<dbReference type="Pfam" id="PF02320">
    <property type="entry name" value="UCR_hinge"/>
    <property type="match status" value="1"/>
</dbReference>
<evidence type="ECO:0000256" key="9">
    <source>
        <dbReference type="ARBA" id="ARBA00022792"/>
    </source>
</evidence>
<comment type="subcellular location">
    <subcellularLocation>
        <location evidence="1">Mitochondrion inner membrane</location>
    </subcellularLocation>
</comment>
<dbReference type="Gene3D" id="3.40.50.620">
    <property type="entry name" value="HUPs"/>
    <property type="match status" value="2"/>
</dbReference>
<evidence type="ECO:0000256" key="10">
    <source>
        <dbReference type="ARBA" id="ARBA00022840"/>
    </source>
</evidence>
<dbReference type="PROSITE" id="PS00178">
    <property type="entry name" value="AA_TRNA_LIGASE_I"/>
    <property type="match status" value="1"/>
</dbReference>
<evidence type="ECO:0000256" key="14">
    <source>
        <dbReference type="ARBA" id="ARBA00023136"/>
    </source>
</evidence>
<keyword evidence="5" id="KW-0813">Transport</keyword>
<comment type="similarity">
    <text evidence="2 17">Belongs to the class-I aminoacyl-tRNA synthetase family.</text>
</comment>
<feature type="compositionally biased region" description="Acidic residues" evidence="18">
    <location>
        <begin position="42"/>
        <end position="60"/>
    </location>
</feature>
<evidence type="ECO:0000256" key="3">
    <source>
        <dbReference type="ARBA" id="ARBA00006498"/>
    </source>
</evidence>
<dbReference type="VEuPathDB" id="FungiDB:VP01_115g4"/>
<evidence type="ECO:0000313" key="23">
    <source>
        <dbReference type="Proteomes" id="UP000037035"/>
    </source>
</evidence>
<keyword evidence="8 17" id="KW-0547">Nucleotide-binding</keyword>
<organism evidence="22 23">
    <name type="scientific">Puccinia sorghi</name>
    <dbReference type="NCBI Taxonomy" id="27349"/>
    <lineage>
        <taxon>Eukaryota</taxon>
        <taxon>Fungi</taxon>
        <taxon>Dikarya</taxon>
        <taxon>Basidiomycota</taxon>
        <taxon>Pucciniomycotina</taxon>
        <taxon>Pucciniomycetes</taxon>
        <taxon>Pucciniales</taxon>
        <taxon>Pucciniaceae</taxon>
        <taxon>Puccinia</taxon>
    </lineage>
</organism>
<sequence length="1203" mass="135679">MSNPTGSNSASTSFTEVCSNVASTITQYFTPTVSAEAKPADSEEAGEEAEEEGDEEDPEDPAPAIREGKLPYLSKRFSESQCAESKCSKYKRHFDHCQERVLGGKGDKGEDCVEELFHLMHCVDECVSYATPQVFNKLTKESFLFEDTQPAQTISYTHTHSYCPSPNSPYGVPTQINLRPSYAKELPIYCGNGRSSNQLQRPVWTLHDGPPYANGSIHMGHALNKILKDIINRNKLLHGYRIKSVFYLPGFDCHGLPLELKAIQALRPVCPDAKTLDPVLVREAARETAIEGIKLQVDEFHRLSILTDWEKPWRTLGRLNITTSQPNDLILDLIYFPYPLLQDHDYEIKQLELFGEMVKNKLISRHRKPVNFSPSSGTALAEAEIEYRDDHRSRSVYAAFDIVHPSPALKKILDQFAFNSKLRAVIWTTTPWTLIANQAVVISKSALYSLVKLLSPDQTSHPELLIFATDRLEALHNLFSNTSVKLQVVGELSGEELESSTYRHDFTSSVLPIFSADHVTVESGSGLVHTAPSHGLEDFHAYTHFMATQRPSETPSLIEVVDDEGKFDIRGTAEWSSRLHGKAALDEGNAEVISILEEQNRMIGKDVIIRHKYPYDWRTKKPILTKITSQWFVELKNIRKAALTMLEGVDFHPPASRKRLESFLKSRSEWCISRQRPWGVPIPVLYSIETDLPLLTNESVSWIIEVLKARGTDHWWKGPVEDFIPPGVTGNFKKGTDVMDVWFDSGVSWLTSDGNPVDMVLEGSDQHRGWFQSQILTFIAATLAERHSHPVYKSVVTHGFTLDKHGRKMSKSSGNVLSPLELIDGDETTKTPRFGIDILRFWTASVDFTKDVTIGLDQLSRLSDVVRKIRSTARFLLGNVYRDGDSESSQVGVSPEGFGLVSQHSTNTKTTFWTSRVNIEPSEQIEKYMLHLLYEFQRSVQQAYNGLDFKQVVQLVTSFTMKTLSAFYFETVKDILYNNSKEDLERANVLHLMTNVCGSNILNIYKLSIAPILPHLAEEIAIHQTPLGYSHQCQSTSVFEECWPPLRDAWKDSEVAKQMESLISIRDLIMREAEVLRQAKQLRSLEEVELVIDISNLMMGKAPNDLAETLIKHDSLLPRLFGLSDASVCKTASVTNTVLNIAAPAWQHEFEFRCQGSMHLVKIFIVPAWRSKCPRCWKFTVEENCPVCARCAQVLTSPMPSPS</sequence>
<evidence type="ECO:0000256" key="15">
    <source>
        <dbReference type="ARBA" id="ARBA00023146"/>
    </source>
</evidence>
<dbReference type="Pfam" id="PF00133">
    <property type="entry name" value="tRNA-synt_1"/>
    <property type="match status" value="2"/>
</dbReference>
<dbReference type="InterPro" id="IPR036811">
    <property type="entry name" value="Ubol_cytC_Rdtase_hinge_dom_sf"/>
</dbReference>
<dbReference type="GO" id="GO:0000049">
    <property type="term" value="F:tRNA binding"/>
    <property type="evidence" value="ECO:0007669"/>
    <property type="project" value="InterPro"/>
</dbReference>
<feature type="region of interest" description="Disordered" evidence="18">
    <location>
        <begin position="30"/>
        <end position="66"/>
    </location>
</feature>
<evidence type="ECO:0000256" key="7">
    <source>
        <dbReference type="ARBA" id="ARBA00022660"/>
    </source>
</evidence>
<dbReference type="SUPFAM" id="SSF47323">
    <property type="entry name" value="Anticodon-binding domain of a subclass of class I aminoacyl-tRNA synthetases"/>
    <property type="match status" value="1"/>
</dbReference>
<keyword evidence="23" id="KW-1185">Reference proteome</keyword>
<dbReference type="InterPro" id="IPR050081">
    <property type="entry name" value="Ile-tRNA_ligase"/>
</dbReference>
<dbReference type="PRINTS" id="PR00984">
    <property type="entry name" value="TRNASYNTHILE"/>
</dbReference>
<feature type="domain" description="Methionyl/Valyl/Leucyl/Isoleucyl-tRNA synthetase anticodon-binding" evidence="21">
    <location>
        <begin position="926"/>
        <end position="1090"/>
    </location>
</feature>
<comment type="caution">
    <text evidence="22">The sequence shown here is derived from an EMBL/GenBank/DDBJ whole genome shotgun (WGS) entry which is preliminary data.</text>
</comment>